<reference evidence="1" key="1">
    <citation type="submission" date="2023-08" db="EMBL/GenBank/DDBJ databases">
        <title>A de novo genome assembly of Solanum verrucosum Schlechtendal, a Mexican diploid species geographically isolated from the other diploid A-genome species in potato relatives.</title>
        <authorList>
            <person name="Hosaka K."/>
        </authorList>
    </citation>
    <scope>NUCLEOTIDE SEQUENCE</scope>
    <source>
        <tissue evidence="1">Young leaves</tissue>
    </source>
</reference>
<name>A0AAF0QA39_SOLVR</name>
<dbReference type="EMBL" id="CP133614">
    <property type="protein sequence ID" value="WMV19516.1"/>
    <property type="molecule type" value="Genomic_DNA"/>
</dbReference>
<dbReference type="AlphaFoldDB" id="A0AAF0QA39"/>
<evidence type="ECO:0000313" key="1">
    <source>
        <dbReference type="EMBL" id="WMV19516.1"/>
    </source>
</evidence>
<feature type="non-terminal residue" evidence="1">
    <location>
        <position position="1"/>
    </location>
</feature>
<keyword evidence="2" id="KW-1185">Reference proteome</keyword>
<protein>
    <submittedName>
        <fullName evidence="1">Uncharacterized protein</fullName>
    </submittedName>
</protein>
<dbReference type="Proteomes" id="UP001234989">
    <property type="component" value="Chromosome 3"/>
</dbReference>
<sequence>EFLLHTHTFHLQSHLACIFSCQDEGSLRDQQWFLSASHVQGVDSGRDNLSEISSFLFLTLITFFSKMDLG</sequence>
<gene>
    <name evidence="1" type="ORF">MTR67_012901</name>
</gene>
<evidence type="ECO:0000313" key="2">
    <source>
        <dbReference type="Proteomes" id="UP001234989"/>
    </source>
</evidence>
<organism evidence="1 2">
    <name type="scientific">Solanum verrucosum</name>
    <dbReference type="NCBI Taxonomy" id="315347"/>
    <lineage>
        <taxon>Eukaryota</taxon>
        <taxon>Viridiplantae</taxon>
        <taxon>Streptophyta</taxon>
        <taxon>Embryophyta</taxon>
        <taxon>Tracheophyta</taxon>
        <taxon>Spermatophyta</taxon>
        <taxon>Magnoliopsida</taxon>
        <taxon>eudicotyledons</taxon>
        <taxon>Gunneridae</taxon>
        <taxon>Pentapetalae</taxon>
        <taxon>asterids</taxon>
        <taxon>lamiids</taxon>
        <taxon>Solanales</taxon>
        <taxon>Solanaceae</taxon>
        <taxon>Solanoideae</taxon>
        <taxon>Solaneae</taxon>
        <taxon>Solanum</taxon>
    </lineage>
</organism>
<proteinExistence type="predicted"/>
<accession>A0AAF0QA39</accession>